<accession>A3K1V7</accession>
<gene>
    <name evidence="1" type="ORF">SSE37_04635</name>
</gene>
<evidence type="ECO:0000313" key="2">
    <source>
        <dbReference type="Proteomes" id="UP000005713"/>
    </source>
</evidence>
<comment type="caution">
    <text evidence="1">The sequence shown here is derived from an EMBL/GenBank/DDBJ whole genome shotgun (WGS) entry which is preliminary data.</text>
</comment>
<dbReference type="AlphaFoldDB" id="A3K1V7"/>
<dbReference type="InterPro" id="IPR036291">
    <property type="entry name" value="NAD(P)-bd_dom_sf"/>
</dbReference>
<dbReference type="RefSeq" id="WP_005857829.1">
    <property type="nucleotide sequence ID" value="NZ_AAYA01000004.1"/>
</dbReference>
<keyword evidence="2" id="KW-1185">Reference proteome</keyword>
<reference evidence="1 2" key="1">
    <citation type="submission" date="2006-06" db="EMBL/GenBank/DDBJ databases">
        <authorList>
            <person name="Moran M.A."/>
            <person name="Ferriera S."/>
            <person name="Johnson J."/>
            <person name="Kravitz S."/>
            <person name="Beeson K."/>
            <person name="Sutton G."/>
            <person name="Rogers Y.-H."/>
            <person name="Friedman R."/>
            <person name="Frazier M."/>
            <person name="Venter J.C."/>
        </authorList>
    </citation>
    <scope>NUCLEOTIDE SEQUENCE [LARGE SCALE GENOMIC DNA]</scope>
    <source>
        <strain evidence="1 2">E-37</strain>
    </source>
</reference>
<proteinExistence type="predicted"/>
<protein>
    <submittedName>
        <fullName evidence="1">Uncharacterized protein</fullName>
    </submittedName>
</protein>
<organism evidence="1 2">
    <name type="scientific">Sagittula stellata (strain ATCC 700073 / DSM 11524 / E-37)</name>
    <dbReference type="NCBI Taxonomy" id="388399"/>
    <lineage>
        <taxon>Bacteria</taxon>
        <taxon>Pseudomonadati</taxon>
        <taxon>Pseudomonadota</taxon>
        <taxon>Alphaproteobacteria</taxon>
        <taxon>Rhodobacterales</taxon>
        <taxon>Roseobacteraceae</taxon>
        <taxon>Sagittula</taxon>
    </lineage>
</organism>
<dbReference type="EMBL" id="AAYA01000004">
    <property type="protein sequence ID" value="EBA08903.1"/>
    <property type="molecule type" value="Genomic_DNA"/>
</dbReference>
<dbReference type="Proteomes" id="UP000005713">
    <property type="component" value="Unassembled WGS sequence"/>
</dbReference>
<dbReference type="SUPFAM" id="SSF51735">
    <property type="entry name" value="NAD(P)-binding Rossmann-fold domains"/>
    <property type="match status" value="1"/>
</dbReference>
<evidence type="ECO:0000313" key="1">
    <source>
        <dbReference type="EMBL" id="EBA08903.1"/>
    </source>
</evidence>
<sequence>MSGQFEGRVAVVAGAEHPLAASLCRRIAGGGGRVVALGREHDALLEVAGFRPALIQTLTLGGMPHNVVDLLRGSWNGEPLDCFIDCMLLNVAGNAGASREVFALSLALTDALERGLTAAQGCATLVVPEGVSSDDKSYEAISYEAILNRFLSLPSPVRRMAVRVRKEPEAWSDAQCVSAGDVVLKPFGTGDAVNGDARKVDWTPEPS</sequence>
<name>A3K1V7_SAGS3</name>